<dbReference type="Proteomes" id="UP001221898">
    <property type="component" value="Unassembled WGS sequence"/>
</dbReference>
<protein>
    <submittedName>
        <fullName evidence="1">Uncharacterized protein</fullName>
    </submittedName>
</protein>
<gene>
    <name evidence="1" type="ORF">AAFF_G00402770</name>
</gene>
<organism evidence="1 2">
    <name type="scientific">Aldrovandia affinis</name>
    <dbReference type="NCBI Taxonomy" id="143900"/>
    <lineage>
        <taxon>Eukaryota</taxon>
        <taxon>Metazoa</taxon>
        <taxon>Chordata</taxon>
        <taxon>Craniata</taxon>
        <taxon>Vertebrata</taxon>
        <taxon>Euteleostomi</taxon>
        <taxon>Actinopterygii</taxon>
        <taxon>Neopterygii</taxon>
        <taxon>Teleostei</taxon>
        <taxon>Notacanthiformes</taxon>
        <taxon>Halosauridae</taxon>
        <taxon>Aldrovandia</taxon>
    </lineage>
</organism>
<reference evidence="1" key="1">
    <citation type="journal article" date="2023" name="Science">
        <title>Genome structures resolve the early diversification of teleost fishes.</title>
        <authorList>
            <person name="Parey E."/>
            <person name="Louis A."/>
            <person name="Montfort J."/>
            <person name="Bouchez O."/>
            <person name="Roques C."/>
            <person name="Iampietro C."/>
            <person name="Lluch J."/>
            <person name="Castinel A."/>
            <person name="Donnadieu C."/>
            <person name="Desvignes T."/>
            <person name="Floi Bucao C."/>
            <person name="Jouanno E."/>
            <person name="Wen M."/>
            <person name="Mejri S."/>
            <person name="Dirks R."/>
            <person name="Jansen H."/>
            <person name="Henkel C."/>
            <person name="Chen W.J."/>
            <person name="Zahm M."/>
            <person name="Cabau C."/>
            <person name="Klopp C."/>
            <person name="Thompson A.W."/>
            <person name="Robinson-Rechavi M."/>
            <person name="Braasch I."/>
            <person name="Lecointre G."/>
            <person name="Bobe J."/>
            <person name="Postlethwait J.H."/>
            <person name="Berthelot C."/>
            <person name="Roest Crollius H."/>
            <person name="Guiguen Y."/>
        </authorList>
    </citation>
    <scope>NUCLEOTIDE SEQUENCE</scope>
    <source>
        <strain evidence="1">NC1722</strain>
    </source>
</reference>
<sequence>MDNSASEEVQAELDLVGVQLETVEMQIGELLEWQARLNVRKRSAVACAGGLRLTVTAWPNGPGPGPGLGEWELQSRETSGLHCHHASNPWVCRLHSGVFYPSAFLPQSLENIRPIDIIRGLPHHHSQNS</sequence>
<comment type="caution">
    <text evidence="1">The sequence shown here is derived from an EMBL/GenBank/DDBJ whole genome shotgun (WGS) entry which is preliminary data.</text>
</comment>
<accession>A0AAD7T7H2</accession>
<name>A0AAD7T7H2_9TELE</name>
<evidence type="ECO:0000313" key="1">
    <source>
        <dbReference type="EMBL" id="KAJ8415720.1"/>
    </source>
</evidence>
<keyword evidence="2" id="KW-1185">Reference proteome</keyword>
<evidence type="ECO:0000313" key="2">
    <source>
        <dbReference type="Proteomes" id="UP001221898"/>
    </source>
</evidence>
<dbReference type="AlphaFoldDB" id="A0AAD7T7H2"/>
<proteinExistence type="predicted"/>
<dbReference type="EMBL" id="JAINUG010000008">
    <property type="protein sequence ID" value="KAJ8415720.1"/>
    <property type="molecule type" value="Genomic_DNA"/>
</dbReference>